<evidence type="ECO:0000313" key="8">
    <source>
        <dbReference type="EMBL" id="KIO46766.1"/>
    </source>
</evidence>
<keyword evidence="2" id="KW-0229">DNA integration</keyword>
<feature type="domain" description="Resolvase/invertase-type recombinase catalytic" evidence="7">
    <location>
        <begin position="1"/>
        <end position="142"/>
    </location>
</feature>
<dbReference type="Pfam" id="PF00239">
    <property type="entry name" value="Resolvase"/>
    <property type="match status" value="1"/>
</dbReference>
<dbReference type="GO" id="GO:0000150">
    <property type="term" value="F:DNA strand exchange activity"/>
    <property type="evidence" value="ECO:0007669"/>
    <property type="project" value="InterPro"/>
</dbReference>
<comment type="caution">
    <text evidence="8">The sequence shown here is derived from an EMBL/GenBank/DDBJ whole genome shotgun (WGS) entry which is preliminary data.</text>
</comment>
<evidence type="ECO:0000256" key="2">
    <source>
        <dbReference type="ARBA" id="ARBA00022908"/>
    </source>
</evidence>
<keyword evidence="4" id="KW-0233">DNA recombination</keyword>
<protein>
    <submittedName>
        <fullName evidence="8">Invertase</fullName>
    </submittedName>
</protein>
<sequence>MVIAYLRVSTGKQHLTNQREEIVKYASRKGLKIERWVTEIVSGKKKEKERKLGKLMGGLQKGDVLIVTELSRLSRTLLDIMSILNRCLEKEIIIYSTKDGYAFDNSINSKVLAFAFALVAEIEHNLISMRTREALAVRKAEGVKLGRPRGTTKQDFLLERRKEIEKMYQAGKSISYICRHYKVSRETFYTANRNYNLIEQNK</sequence>
<evidence type="ECO:0000259" key="7">
    <source>
        <dbReference type="PROSITE" id="PS51736"/>
    </source>
</evidence>
<comment type="similarity">
    <text evidence="1">Belongs to the site-specific recombinase resolvase family.</text>
</comment>
<keyword evidence="9" id="KW-1185">Reference proteome</keyword>
<evidence type="ECO:0000256" key="1">
    <source>
        <dbReference type="ARBA" id="ARBA00009913"/>
    </source>
</evidence>
<evidence type="ECO:0000256" key="6">
    <source>
        <dbReference type="PROSITE-ProRule" id="PRU10137"/>
    </source>
</evidence>
<accession>A0A0C3RHM3</accession>
<dbReference type="Pfam" id="PF02796">
    <property type="entry name" value="HTH_7"/>
    <property type="match status" value="1"/>
</dbReference>
<dbReference type="GO" id="GO:0015074">
    <property type="term" value="P:DNA integration"/>
    <property type="evidence" value="ECO:0007669"/>
    <property type="project" value="UniProtKB-KW"/>
</dbReference>
<dbReference type="RefSeq" id="WP_041504819.1">
    <property type="nucleotide sequence ID" value="NZ_JPIU01000025.1"/>
</dbReference>
<dbReference type="InterPro" id="IPR006118">
    <property type="entry name" value="Recombinase_CS"/>
</dbReference>
<dbReference type="AlphaFoldDB" id="A0A0C3RHM3"/>
<dbReference type="SUPFAM" id="SSF53041">
    <property type="entry name" value="Resolvase-like"/>
    <property type="match status" value="1"/>
</dbReference>
<dbReference type="InterPro" id="IPR006120">
    <property type="entry name" value="Resolvase_HTH_dom"/>
</dbReference>
<evidence type="ECO:0000256" key="3">
    <source>
        <dbReference type="ARBA" id="ARBA00023125"/>
    </source>
</evidence>
<dbReference type="PANTHER" id="PTHR30461:SF19">
    <property type="entry name" value="SITE-SPECIFIC RECOMBINASE RESOLVASE FAMILY"/>
    <property type="match status" value="1"/>
</dbReference>
<dbReference type="PANTHER" id="PTHR30461">
    <property type="entry name" value="DNA-INVERTASE FROM LAMBDOID PROPHAGE"/>
    <property type="match status" value="1"/>
</dbReference>
<dbReference type="EMBL" id="JPIU01000025">
    <property type="protein sequence ID" value="KIO46766.1"/>
    <property type="molecule type" value="Genomic_DNA"/>
</dbReference>
<dbReference type="PROSITE" id="PS51736">
    <property type="entry name" value="RECOMBINASES_3"/>
    <property type="match status" value="1"/>
</dbReference>
<name>A0A0C3RHM3_9PORP</name>
<dbReference type="CDD" id="cd03768">
    <property type="entry name" value="SR_ResInv"/>
    <property type="match status" value="1"/>
</dbReference>
<dbReference type="Proteomes" id="UP000031980">
    <property type="component" value="Unassembled WGS sequence"/>
</dbReference>
<keyword evidence="3" id="KW-0238">DNA-binding</keyword>
<evidence type="ECO:0000256" key="4">
    <source>
        <dbReference type="ARBA" id="ARBA00023172"/>
    </source>
</evidence>
<dbReference type="OrthoDB" id="9797501at2"/>
<evidence type="ECO:0000313" key="9">
    <source>
        <dbReference type="Proteomes" id="UP000031980"/>
    </source>
</evidence>
<gene>
    <name evidence="8" type="ORF">BA92_02590</name>
</gene>
<dbReference type="GO" id="GO:0003677">
    <property type="term" value="F:DNA binding"/>
    <property type="evidence" value="ECO:0007669"/>
    <property type="project" value="UniProtKB-KW"/>
</dbReference>
<proteinExistence type="inferred from homology"/>
<evidence type="ECO:0000256" key="5">
    <source>
        <dbReference type="PIRSR" id="PIRSR606118-50"/>
    </source>
</evidence>
<feature type="active site" description="O-(5'-phospho-DNA)-serine intermediate" evidence="5 6">
    <location>
        <position position="9"/>
    </location>
</feature>
<dbReference type="Gene3D" id="3.40.50.1390">
    <property type="entry name" value="Resolvase, N-terminal catalytic domain"/>
    <property type="match status" value="1"/>
</dbReference>
<dbReference type="PROSITE" id="PS00397">
    <property type="entry name" value="RECOMBINASES_1"/>
    <property type="match status" value="1"/>
</dbReference>
<dbReference type="InterPro" id="IPR050639">
    <property type="entry name" value="SSR_resolvase"/>
</dbReference>
<dbReference type="Gene3D" id="1.10.10.60">
    <property type="entry name" value="Homeodomain-like"/>
    <property type="match status" value="1"/>
</dbReference>
<dbReference type="SMART" id="SM00857">
    <property type="entry name" value="Resolvase"/>
    <property type="match status" value="1"/>
</dbReference>
<reference evidence="8 9" key="1">
    <citation type="submission" date="2014-07" db="EMBL/GenBank/DDBJ databases">
        <title>Porphyromonadaceae bacterium OUH 308042 = ATCC BAA-2681 = DSM 28342 draft genome.</title>
        <authorList>
            <person name="Sydenham T.V."/>
            <person name="Hasman H."/>
            <person name="Justensen U.S."/>
        </authorList>
    </citation>
    <scope>NUCLEOTIDE SEQUENCE [LARGE SCALE GENOMIC DNA]</scope>
    <source>
        <strain evidence="8 9">OUH 308042</strain>
    </source>
</reference>
<dbReference type="InterPro" id="IPR006119">
    <property type="entry name" value="Resolv_N"/>
</dbReference>
<dbReference type="InterPro" id="IPR036162">
    <property type="entry name" value="Resolvase-like_N_sf"/>
</dbReference>
<organism evidence="8 9">
    <name type="scientific">Sanguibacteroides justesenii</name>
    <dbReference type="NCBI Taxonomy" id="1547597"/>
    <lineage>
        <taxon>Bacteria</taxon>
        <taxon>Pseudomonadati</taxon>
        <taxon>Bacteroidota</taxon>
        <taxon>Bacteroidia</taxon>
        <taxon>Bacteroidales</taxon>
        <taxon>Porphyromonadaceae</taxon>
        <taxon>Sanguibacteroides</taxon>
    </lineage>
</organism>